<evidence type="ECO:0000256" key="4">
    <source>
        <dbReference type="ARBA" id="ARBA00022729"/>
    </source>
</evidence>
<dbReference type="InterPro" id="IPR008965">
    <property type="entry name" value="CBM2/CBM3_carb-bd_dom_sf"/>
</dbReference>
<evidence type="ECO:0000256" key="5">
    <source>
        <dbReference type="ARBA" id="ARBA00022801"/>
    </source>
</evidence>
<dbReference type="SUPFAM" id="SSF51445">
    <property type="entry name" value="(Trans)glycosidases"/>
    <property type="match status" value="1"/>
</dbReference>
<reference evidence="15" key="1">
    <citation type="submission" date="2021-01" db="EMBL/GenBank/DDBJ databases">
        <title>Whole genome shotgun sequence of Virgisporangium aliadipatigenens NBRC 105644.</title>
        <authorList>
            <person name="Komaki H."/>
            <person name="Tamura T."/>
        </authorList>
    </citation>
    <scope>NUCLEOTIDE SEQUENCE</scope>
    <source>
        <strain evidence="15">NBRC 105644</strain>
    </source>
</reference>
<evidence type="ECO:0000256" key="7">
    <source>
        <dbReference type="ARBA" id="ARBA00023295"/>
    </source>
</evidence>
<keyword evidence="7 10" id="KW-0326">Glycosidase</keyword>
<dbReference type="InterPro" id="IPR031158">
    <property type="entry name" value="GH10_AS"/>
</dbReference>
<evidence type="ECO:0000256" key="9">
    <source>
        <dbReference type="PROSITE-ProRule" id="PRU10061"/>
    </source>
</evidence>
<dbReference type="PRINTS" id="PR00134">
    <property type="entry name" value="GLHYDRLASE10"/>
</dbReference>
<feature type="region of interest" description="Disordered" evidence="11">
    <location>
        <begin position="332"/>
        <end position="363"/>
    </location>
</feature>
<evidence type="ECO:0000256" key="1">
    <source>
        <dbReference type="ARBA" id="ARBA00000681"/>
    </source>
</evidence>
<gene>
    <name evidence="15" type="primary">xynA_6</name>
    <name evidence="15" type="ORF">Val02_83230</name>
</gene>
<dbReference type="GO" id="GO:0031176">
    <property type="term" value="F:endo-1,4-beta-xylanase activity"/>
    <property type="evidence" value="ECO:0007669"/>
    <property type="project" value="UniProtKB-EC"/>
</dbReference>
<comment type="catalytic activity">
    <reaction evidence="1 10">
        <text>Endohydrolysis of (1-&gt;4)-beta-D-xylosidic linkages in xylans.</text>
        <dbReference type="EC" id="3.2.1.8"/>
    </reaction>
</comment>
<dbReference type="Pfam" id="PF00331">
    <property type="entry name" value="Glyco_hydro_10"/>
    <property type="match status" value="1"/>
</dbReference>
<evidence type="ECO:0000256" key="2">
    <source>
        <dbReference type="ARBA" id="ARBA00007495"/>
    </source>
</evidence>
<dbReference type="InterPro" id="IPR012291">
    <property type="entry name" value="CBM2_carb-bd_dom_sf"/>
</dbReference>
<keyword evidence="16" id="KW-1185">Reference proteome</keyword>
<keyword evidence="4 12" id="KW-0732">Signal</keyword>
<dbReference type="SUPFAM" id="SSF49384">
    <property type="entry name" value="Carbohydrate-binding domain"/>
    <property type="match status" value="1"/>
</dbReference>
<dbReference type="InterPro" id="IPR017853">
    <property type="entry name" value="GH"/>
</dbReference>
<dbReference type="PROSITE" id="PS00591">
    <property type="entry name" value="GH10_1"/>
    <property type="match status" value="1"/>
</dbReference>
<sequence>MPARRTRTALAIGAVALAAVTTAVAIGSGTASAASTLGASAAEHGRYFGTAIAAGRLNDGTYTTIAGREFNMVTPENEMKWDATEPSQGNFQYGSADQIVNFATSRGMRVRGHALAWHAQQPSWAQGMSGTALRNAMLNHITQVATHFRGKIHSWDVVNEAFADGGSGGRRDSNLQRTGNDWIEAAFRAARAADPNAKLCYNDYNTDNWNDAKTQGVYRMVQDFKSRGVPIDCVGLQSHFTGGSDYPSNYRTTLSSFAALGVDVQITELDIRNANATAYANTVRDCYAVPRCNGITVWGVRDSDSWRSNESPLLFDGSGNKKQAYNSVLSALNEGTPTSPQPTTPGPSNPPSSPPPGGSGCTASIVPGTVWGDRYNTTVNVSGSTNWIVTVSLTSPQRMSSSWGANFTWPDAYTATVRPNGSGNSFGFTTMFNGNSSARPSVTCRTS</sequence>
<dbReference type="PROSITE" id="PS51760">
    <property type="entry name" value="GH10_2"/>
    <property type="match status" value="1"/>
</dbReference>
<proteinExistence type="inferred from homology"/>
<dbReference type="InterPro" id="IPR001919">
    <property type="entry name" value="CBD2"/>
</dbReference>
<feature type="chain" id="PRO_5035237793" description="Beta-xylanase" evidence="12">
    <location>
        <begin position="34"/>
        <end position="447"/>
    </location>
</feature>
<dbReference type="Proteomes" id="UP000619260">
    <property type="component" value="Unassembled WGS sequence"/>
</dbReference>
<comment type="similarity">
    <text evidence="2 10">Belongs to the glycosyl hydrolase 10 (cellulase F) family.</text>
</comment>
<dbReference type="RefSeq" id="WP_203904839.1">
    <property type="nucleotide sequence ID" value="NZ_BOPF01000048.1"/>
</dbReference>
<keyword evidence="3" id="KW-0858">Xylan degradation</keyword>
<dbReference type="PANTHER" id="PTHR31490">
    <property type="entry name" value="GLYCOSYL HYDROLASE"/>
    <property type="match status" value="1"/>
</dbReference>
<feature type="compositionally biased region" description="Pro residues" evidence="11">
    <location>
        <begin position="339"/>
        <end position="357"/>
    </location>
</feature>
<dbReference type="InterPro" id="IPR001000">
    <property type="entry name" value="GH10_dom"/>
</dbReference>
<comment type="caution">
    <text evidence="15">The sequence shown here is derived from an EMBL/GenBank/DDBJ whole genome shotgun (WGS) entry which is preliminary data.</text>
</comment>
<dbReference type="PANTHER" id="PTHR31490:SF88">
    <property type="entry name" value="BETA-XYLANASE"/>
    <property type="match status" value="1"/>
</dbReference>
<evidence type="ECO:0000259" key="13">
    <source>
        <dbReference type="PROSITE" id="PS51173"/>
    </source>
</evidence>
<dbReference type="EC" id="3.2.1.8" evidence="10"/>
<protein>
    <recommendedName>
        <fullName evidence="10">Beta-xylanase</fullName>
        <ecNumber evidence="10">3.2.1.8</ecNumber>
    </recommendedName>
</protein>
<dbReference type="PROSITE" id="PS51173">
    <property type="entry name" value="CBM2"/>
    <property type="match status" value="1"/>
</dbReference>
<organism evidence="15 16">
    <name type="scientific">Virgisporangium aliadipatigenens</name>
    <dbReference type="NCBI Taxonomy" id="741659"/>
    <lineage>
        <taxon>Bacteria</taxon>
        <taxon>Bacillati</taxon>
        <taxon>Actinomycetota</taxon>
        <taxon>Actinomycetes</taxon>
        <taxon>Micromonosporales</taxon>
        <taxon>Micromonosporaceae</taxon>
        <taxon>Virgisporangium</taxon>
    </lineage>
</organism>
<evidence type="ECO:0000313" key="16">
    <source>
        <dbReference type="Proteomes" id="UP000619260"/>
    </source>
</evidence>
<evidence type="ECO:0000256" key="12">
    <source>
        <dbReference type="SAM" id="SignalP"/>
    </source>
</evidence>
<name>A0A8J3YVH7_9ACTN</name>
<evidence type="ECO:0000256" key="6">
    <source>
        <dbReference type="ARBA" id="ARBA00023277"/>
    </source>
</evidence>
<evidence type="ECO:0000256" key="10">
    <source>
        <dbReference type="RuleBase" id="RU361174"/>
    </source>
</evidence>
<keyword evidence="6 10" id="KW-0119">Carbohydrate metabolism</keyword>
<evidence type="ECO:0000256" key="8">
    <source>
        <dbReference type="ARBA" id="ARBA00023326"/>
    </source>
</evidence>
<dbReference type="SMART" id="SM00633">
    <property type="entry name" value="Glyco_10"/>
    <property type="match status" value="1"/>
</dbReference>
<feature type="domain" description="GH10" evidence="14">
    <location>
        <begin position="31"/>
        <end position="331"/>
    </location>
</feature>
<dbReference type="GO" id="GO:0030247">
    <property type="term" value="F:polysaccharide binding"/>
    <property type="evidence" value="ECO:0007669"/>
    <property type="project" value="UniProtKB-UniRule"/>
</dbReference>
<accession>A0A8J3YVH7</accession>
<feature type="signal peptide" evidence="12">
    <location>
        <begin position="1"/>
        <end position="33"/>
    </location>
</feature>
<dbReference type="Gene3D" id="3.20.20.80">
    <property type="entry name" value="Glycosidases"/>
    <property type="match status" value="1"/>
</dbReference>
<feature type="domain" description="CBM2" evidence="13">
    <location>
        <begin position="354"/>
        <end position="447"/>
    </location>
</feature>
<dbReference type="Gene3D" id="2.60.40.290">
    <property type="match status" value="1"/>
</dbReference>
<evidence type="ECO:0000259" key="14">
    <source>
        <dbReference type="PROSITE" id="PS51760"/>
    </source>
</evidence>
<dbReference type="AlphaFoldDB" id="A0A8J3YVH7"/>
<dbReference type="InterPro" id="IPR044846">
    <property type="entry name" value="GH10"/>
</dbReference>
<keyword evidence="8 10" id="KW-0624">Polysaccharide degradation</keyword>
<evidence type="ECO:0000256" key="3">
    <source>
        <dbReference type="ARBA" id="ARBA00022651"/>
    </source>
</evidence>
<dbReference type="SMART" id="SM00637">
    <property type="entry name" value="CBD_II"/>
    <property type="match status" value="1"/>
</dbReference>
<dbReference type="GO" id="GO:0045493">
    <property type="term" value="P:xylan catabolic process"/>
    <property type="evidence" value="ECO:0007669"/>
    <property type="project" value="UniProtKB-KW"/>
</dbReference>
<evidence type="ECO:0000313" key="15">
    <source>
        <dbReference type="EMBL" id="GIJ51437.1"/>
    </source>
</evidence>
<evidence type="ECO:0000256" key="11">
    <source>
        <dbReference type="SAM" id="MobiDB-lite"/>
    </source>
</evidence>
<keyword evidence="5 10" id="KW-0378">Hydrolase</keyword>
<dbReference type="EMBL" id="BOPF01000048">
    <property type="protein sequence ID" value="GIJ51437.1"/>
    <property type="molecule type" value="Genomic_DNA"/>
</dbReference>
<feature type="active site" description="Nucleophile" evidence="9">
    <location>
        <position position="268"/>
    </location>
</feature>